<protein>
    <submittedName>
        <fullName evidence="3">Uncharacterized protein</fullName>
    </submittedName>
</protein>
<evidence type="ECO:0000313" key="3">
    <source>
        <dbReference type="EMBL" id="EJK55010.1"/>
    </source>
</evidence>
<feature type="compositionally biased region" description="Low complexity" evidence="1">
    <location>
        <begin position="490"/>
        <end position="517"/>
    </location>
</feature>
<feature type="region of interest" description="Disordered" evidence="1">
    <location>
        <begin position="190"/>
        <end position="209"/>
    </location>
</feature>
<comment type="caution">
    <text evidence="3">The sequence shown here is derived from an EMBL/GenBank/DDBJ whole genome shotgun (WGS) entry which is preliminary data.</text>
</comment>
<gene>
    <name evidence="3" type="ORF">THAOC_25310</name>
</gene>
<organism evidence="3 4">
    <name type="scientific">Thalassiosira oceanica</name>
    <name type="common">Marine diatom</name>
    <dbReference type="NCBI Taxonomy" id="159749"/>
    <lineage>
        <taxon>Eukaryota</taxon>
        <taxon>Sar</taxon>
        <taxon>Stramenopiles</taxon>
        <taxon>Ochrophyta</taxon>
        <taxon>Bacillariophyta</taxon>
        <taxon>Coscinodiscophyceae</taxon>
        <taxon>Thalassiosirophycidae</taxon>
        <taxon>Thalassiosirales</taxon>
        <taxon>Thalassiosiraceae</taxon>
        <taxon>Thalassiosira</taxon>
    </lineage>
</organism>
<feature type="transmembrane region" description="Helical" evidence="2">
    <location>
        <begin position="731"/>
        <end position="754"/>
    </location>
</feature>
<dbReference type="EMBL" id="AGNL01034893">
    <property type="protein sequence ID" value="EJK55010.1"/>
    <property type="molecule type" value="Genomic_DNA"/>
</dbReference>
<evidence type="ECO:0000313" key="4">
    <source>
        <dbReference type="Proteomes" id="UP000266841"/>
    </source>
</evidence>
<feature type="region of interest" description="Disordered" evidence="1">
    <location>
        <begin position="429"/>
        <end position="534"/>
    </location>
</feature>
<feature type="compositionally biased region" description="Basic residues" evidence="1">
    <location>
        <begin position="190"/>
        <end position="199"/>
    </location>
</feature>
<keyword evidence="4" id="KW-1185">Reference proteome</keyword>
<proteinExistence type="predicted"/>
<sequence>MSTVPPRCGGIWFGRRPYLPALGPRLSPAAGEIAGICSVVAVDAESFYHFAAVVACAGWENAPAPAQKMSGLLASGEAAVNTDDGGSIDLFALVHLYSTDQQGFRNVIDGMDDPATKALKKDIACRLYNLRAELDDSRYSPERSKMDNNGNAKKVREADDIDKEIHLLLKFKSELIGLIESRVLQHRARDHGARGRGARRAQVAAPSDKDDGCCGLGGCFGLLPKMKDALVPMEQEGSFTDAAVRPDPQPAVSSIVRPNPQFVGCTDCPECNQSPLYHDMHGCGLQARDPERLGNQLARDENEDEGDDEGDDAQIDVVGWARNFRWRLWGFDTALAIGSASAGHFCHGLYDDVCTVASQFGFCDRDSSASSGELIMTFIFALLWAVQFRCVYWPTVESHVVSDVLAAENYFTDEDGKVCIEDSSDEEDTTLARKDLAGSSDSESKRRYLRIDDSSDEEEPAHPVRIAKKRPRAIHLNDSSDSDSEDHTHASSSRSSSHGTQSAARGSRSSNSAARRGIPNVSDQQNSSVKDKIPQTELKAIQDTVVLIISDDNRLQADQVDMDTLTILEGKHPTRRKIMRGFNVARNILHNWVHNCSTSESNPWGRALLCSHMIMVLERLKDSMLVSEKVKYPLHAFVWIAKCMLPKGKRQGATLEAGGHIDDGRRSLSDIATTRGVDALVSTMPQGGLDYCPSEDGNPFPGIVFNRAPYCEMTACKKHCKNWTIVFAARMMIPTLAFIYFVCGVLGIPLAIGNVGGTGCKDYFRVLLYTLSLLPDEILAFITVAPTNTHAHNLCWLPIGSDLGEHLSMVRRYLTTFFGVMGGFFDRLRFRKQMLGSDEELTSTNGMLTSIYDNDKAYYCQPATREGAEAGENARFAQTSAIGRLGGLVGGLASWEARVNEDGMERVLEYMAKIGKQGGLAAWKTRVEKDGVEGAHKHMVALGRASAESRRATLGEQGFRDSMTKLSHAARGIDRNAQDVLESGLTEAVRMVTQSPGFQDKGHHDKLTTVQGQMVAKIDEQWNHLKSDSVSHTTANVASANIYAAILGPKNEQIVLYPCTKDTKMLARAVHSVIYSEEKLCELLLYREEIGKGDATLDKPGLQEFICKVLTGDKTPMANKLHQCPKCDFVKWLNPGKMSSQPQCPAGKVDVNGNKGCGKCSRKSKWMLAKNQPLATAKAQRSITSYFS</sequence>
<dbReference type="AlphaFoldDB" id="K0RPG2"/>
<evidence type="ECO:0000256" key="2">
    <source>
        <dbReference type="SAM" id="Phobius"/>
    </source>
</evidence>
<feature type="compositionally biased region" description="Basic and acidic residues" evidence="1">
    <location>
        <begin position="430"/>
        <end position="453"/>
    </location>
</feature>
<feature type="transmembrane region" description="Helical" evidence="2">
    <location>
        <begin position="766"/>
        <end position="786"/>
    </location>
</feature>
<keyword evidence="2" id="KW-0812">Transmembrane</keyword>
<dbReference type="Proteomes" id="UP000266841">
    <property type="component" value="Unassembled WGS sequence"/>
</dbReference>
<name>K0RPG2_THAOC</name>
<keyword evidence="2" id="KW-0472">Membrane</keyword>
<keyword evidence="2" id="KW-1133">Transmembrane helix</keyword>
<evidence type="ECO:0000256" key="1">
    <source>
        <dbReference type="SAM" id="MobiDB-lite"/>
    </source>
</evidence>
<reference evidence="3 4" key="1">
    <citation type="journal article" date="2012" name="Genome Biol.">
        <title>Genome and low-iron response of an oceanic diatom adapted to chronic iron limitation.</title>
        <authorList>
            <person name="Lommer M."/>
            <person name="Specht M."/>
            <person name="Roy A.S."/>
            <person name="Kraemer L."/>
            <person name="Andreson R."/>
            <person name="Gutowska M.A."/>
            <person name="Wolf J."/>
            <person name="Bergner S.V."/>
            <person name="Schilhabel M.B."/>
            <person name="Klostermeier U.C."/>
            <person name="Beiko R.G."/>
            <person name="Rosenstiel P."/>
            <person name="Hippler M."/>
            <person name="Laroche J."/>
        </authorList>
    </citation>
    <scope>NUCLEOTIDE SEQUENCE [LARGE SCALE GENOMIC DNA]</scope>
    <source>
        <strain evidence="3 4">CCMP1005</strain>
    </source>
</reference>
<accession>K0RPG2</accession>